<reference evidence="1 2" key="1">
    <citation type="journal article" date="2013" name="Proc. Natl. Acad. Sci. U.S.A.">
        <title>Genome of an arbuscular mycorrhizal fungus provides insight into the oldest plant symbiosis.</title>
        <authorList>
            <person name="Tisserant E."/>
            <person name="Malbreil M."/>
            <person name="Kuo A."/>
            <person name="Kohler A."/>
            <person name="Symeonidi A."/>
            <person name="Balestrini R."/>
            <person name="Charron P."/>
            <person name="Duensing N."/>
            <person name="Frei Dit Frey N."/>
            <person name="Gianinazzi-Pearson V."/>
            <person name="Gilbert L.B."/>
            <person name="Handa Y."/>
            <person name="Herr J.R."/>
            <person name="Hijri M."/>
            <person name="Koul R."/>
            <person name="Kawaguchi M."/>
            <person name="Krajinski F."/>
            <person name="Lammers P.J."/>
            <person name="Masclaux F.G."/>
            <person name="Murat C."/>
            <person name="Morin E."/>
            <person name="Ndikumana S."/>
            <person name="Pagni M."/>
            <person name="Petitpierre D."/>
            <person name="Requena N."/>
            <person name="Rosikiewicz P."/>
            <person name="Riley R."/>
            <person name="Saito K."/>
            <person name="San Clemente H."/>
            <person name="Shapiro H."/>
            <person name="van Tuinen D."/>
            <person name="Becard G."/>
            <person name="Bonfante P."/>
            <person name="Paszkowski U."/>
            <person name="Shachar-Hill Y.Y."/>
            <person name="Tuskan G.A."/>
            <person name="Young P.W."/>
            <person name="Sanders I.R."/>
            <person name="Henrissat B."/>
            <person name="Rensing S.A."/>
            <person name="Grigoriev I.V."/>
            <person name="Corradi N."/>
            <person name="Roux C."/>
            <person name="Martin F."/>
        </authorList>
    </citation>
    <scope>NUCLEOTIDE SEQUENCE [LARGE SCALE GENOMIC DNA]</scope>
    <source>
        <strain evidence="1 2">DAOM 197198</strain>
    </source>
</reference>
<keyword evidence="2" id="KW-1185">Reference proteome</keyword>
<evidence type="ECO:0000313" key="2">
    <source>
        <dbReference type="Proteomes" id="UP000018888"/>
    </source>
</evidence>
<dbReference type="EMBL" id="AUPC02000365">
    <property type="protein sequence ID" value="POG60892.1"/>
    <property type="molecule type" value="Genomic_DNA"/>
</dbReference>
<name>A0A2P4P681_RHIID</name>
<dbReference type="AlphaFoldDB" id="A0A2P4P681"/>
<dbReference type="Proteomes" id="UP000018888">
    <property type="component" value="Unassembled WGS sequence"/>
</dbReference>
<gene>
    <name evidence="1" type="ORF">GLOIN_2v1787272</name>
</gene>
<accession>A0A2P4P681</accession>
<dbReference type="VEuPathDB" id="FungiDB:RhiirFUN_020113"/>
<sequence>MAGTTIRVPIAETTFSNRVFIHDYPRSSKIEAHFQSNERLYISYYNIISLGTYPSTPKLTQKSKNNASQYPIPDDYIVETKFSERKWSVSSTQSSTAVVNTFLQKINLKSSTKSSGPRLFGFDIEPLYHARLQIGFRPVTAVTTEVNN</sequence>
<reference evidence="1 2" key="2">
    <citation type="journal article" date="2018" name="New Phytol.">
        <title>High intraspecific genome diversity in the model arbuscular mycorrhizal symbiont Rhizophagus irregularis.</title>
        <authorList>
            <person name="Chen E.C.H."/>
            <person name="Morin E."/>
            <person name="Beaudet D."/>
            <person name="Noel J."/>
            <person name="Yildirir G."/>
            <person name="Ndikumana S."/>
            <person name="Charron P."/>
            <person name="St-Onge C."/>
            <person name="Giorgi J."/>
            <person name="Kruger M."/>
            <person name="Marton T."/>
            <person name="Ropars J."/>
            <person name="Grigoriev I.V."/>
            <person name="Hainaut M."/>
            <person name="Henrissat B."/>
            <person name="Roux C."/>
            <person name="Martin F."/>
            <person name="Corradi N."/>
        </authorList>
    </citation>
    <scope>NUCLEOTIDE SEQUENCE [LARGE SCALE GENOMIC DNA]</scope>
    <source>
        <strain evidence="1 2">DAOM 197198</strain>
    </source>
</reference>
<evidence type="ECO:0000313" key="1">
    <source>
        <dbReference type="EMBL" id="POG60892.1"/>
    </source>
</evidence>
<comment type="caution">
    <text evidence="1">The sequence shown here is derived from an EMBL/GenBank/DDBJ whole genome shotgun (WGS) entry which is preliminary data.</text>
</comment>
<protein>
    <submittedName>
        <fullName evidence="1">Uncharacterized protein</fullName>
    </submittedName>
</protein>
<organism evidence="1 2">
    <name type="scientific">Rhizophagus irregularis (strain DAOM 181602 / DAOM 197198 / MUCL 43194)</name>
    <name type="common">Arbuscular mycorrhizal fungus</name>
    <name type="synonym">Glomus intraradices</name>
    <dbReference type="NCBI Taxonomy" id="747089"/>
    <lineage>
        <taxon>Eukaryota</taxon>
        <taxon>Fungi</taxon>
        <taxon>Fungi incertae sedis</taxon>
        <taxon>Mucoromycota</taxon>
        <taxon>Glomeromycotina</taxon>
        <taxon>Glomeromycetes</taxon>
        <taxon>Glomerales</taxon>
        <taxon>Glomeraceae</taxon>
        <taxon>Rhizophagus</taxon>
    </lineage>
</organism>
<proteinExistence type="predicted"/>